<proteinExistence type="inferred from homology"/>
<dbReference type="NCBIfam" id="NF008967">
    <property type="entry name" value="PRK12313.1"/>
    <property type="match status" value="1"/>
</dbReference>
<dbReference type="Proteomes" id="UP000025047">
    <property type="component" value="Unassembled WGS sequence"/>
</dbReference>
<dbReference type="STRING" id="1122180.Lokhon_00177"/>
<dbReference type="PANTHER" id="PTHR43651:SF3">
    <property type="entry name" value="1,4-ALPHA-GLUCAN-BRANCHING ENZYME"/>
    <property type="match status" value="1"/>
</dbReference>
<dbReference type="Pfam" id="PF02922">
    <property type="entry name" value="CBM_48"/>
    <property type="match status" value="1"/>
</dbReference>
<evidence type="ECO:0000256" key="7">
    <source>
        <dbReference type="ARBA" id="ARBA00022679"/>
    </source>
</evidence>
<sequence>MTTNASDTQPASAPDPSRIEAIIRGRMGDPFEILGPHKSEGGVMGLTVFAPDAAEVTVLTPEGSDVAPLARINAEGVFWGEMPEGFDYGTPYRLRMRAGSHSWERDDPYRFTPVLGEMDEYLVAEGRHEEIWKRLGAHPVTHEGVEGVSFAVWAPNARRVSVVGQFNAWDGRRHPLRRRFGAGLWELFVPGLAVGDLYKFEIVGAHGDLQPLKADPMSFRQEQPPSTGSIVHGMHRHDWQDGDWMESRSKGTLHDKPVSIYEVHLGSWRRGAEGEVLDYDTIGELLVDYLRDMNFTHVEFMPVSEHPFTGSWGYQPVGLFAPTSRYGTPEQFASMVDRLHQAGIGVIVDWVPAHFPSDAHGLANFDGTALYEHADPRQGFHQDWNTLIYNFGRNEVANFLRCSGTFWLDKYHIDALRVDAVASMLYLDYSRNEGEWIPNQYGGRENLDAIEFLKGTNAQVVARTPGAATIAEESTAFPGVSRPVDQGGLGFDFKWNMGWMHDSLSYIQNDPVYRKYNHHQMTFSIHYAWSENFVLPISHDEVVHGKGSLLNKMPGDRWQKFANLRAYLGFMWTHPGKKLLFMGCEFGQEREWNHDVSLDWHLLDDDKHKGAQNLVRDLNRIYRDEKALHALDCDPAGFEWVDGGDDERSIFAFLRRADSGTRPALVISNMTPVVREDYRIGLPEGGDWTELLNTDAEIYGGSGVGNGGRIACRQEECHGRSVSLSLTLPPLATVILVPDR</sequence>
<dbReference type="Pfam" id="PF22019">
    <property type="entry name" value="GlgB_N"/>
    <property type="match status" value="1"/>
</dbReference>
<keyword evidence="7 10" id="KW-0808">Transferase</keyword>
<dbReference type="PANTHER" id="PTHR43651">
    <property type="entry name" value="1,4-ALPHA-GLUCAN-BRANCHING ENZYME"/>
    <property type="match status" value="1"/>
</dbReference>
<comment type="catalytic activity">
    <reaction evidence="1 10">
        <text>Transfers a segment of a (1-&gt;4)-alpha-D-glucan chain to a primary hydroxy group in a similar glucan chain.</text>
        <dbReference type="EC" id="2.4.1.18"/>
    </reaction>
</comment>
<dbReference type="Gene3D" id="3.20.20.80">
    <property type="entry name" value="Glycosidases"/>
    <property type="match status" value="1"/>
</dbReference>
<evidence type="ECO:0000313" key="13">
    <source>
        <dbReference type="EMBL" id="EYD73624.1"/>
    </source>
</evidence>
<dbReference type="InterPro" id="IPR013780">
    <property type="entry name" value="Glyco_hydro_b"/>
</dbReference>
<dbReference type="NCBIfam" id="NF003811">
    <property type="entry name" value="PRK05402.1"/>
    <property type="match status" value="1"/>
</dbReference>
<evidence type="ECO:0000256" key="9">
    <source>
        <dbReference type="ARBA" id="ARBA00023277"/>
    </source>
</evidence>
<dbReference type="AlphaFoldDB" id="A0A017HIN0"/>
<dbReference type="InterPro" id="IPR014756">
    <property type="entry name" value="Ig_E-set"/>
</dbReference>
<keyword evidence="8 10" id="KW-0320">Glycogen biosynthesis</keyword>
<dbReference type="Pfam" id="PF00128">
    <property type="entry name" value="Alpha-amylase"/>
    <property type="match status" value="1"/>
</dbReference>
<dbReference type="GO" id="GO:0004553">
    <property type="term" value="F:hydrolase activity, hydrolyzing O-glycosyl compounds"/>
    <property type="evidence" value="ECO:0007669"/>
    <property type="project" value="InterPro"/>
</dbReference>
<dbReference type="FunFam" id="3.20.20.80:FF:000003">
    <property type="entry name" value="1,4-alpha-glucan branching enzyme GlgB"/>
    <property type="match status" value="1"/>
</dbReference>
<dbReference type="NCBIfam" id="TIGR01515">
    <property type="entry name" value="branching_enzym"/>
    <property type="match status" value="1"/>
</dbReference>
<dbReference type="InterPro" id="IPR013783">
    <property type="entry name" value="Ig-like_fold"/>
</dbReference>
<evidence type="ECO:0000256" key="11">
    <source>
        <dbReference type="PIRSR" id="PIRSR000463-1"/>
    </source>
</evidence>
<protein>
    <recommendedName>
        <fullName evidence="10">1,4-alpha-glucan branching enzyme GlgB</fullName>
        <ecNumber evidence="10">2.4.1.18</ecNumber>
    </recommendedName>
    <alternativeName>
        <fullName evidence="10">1,4-alpha-D-glucan:1,4-alpha-D-glucan 6-glucosyl-transferase</fullName>
    </alternativeName>
    <alternativeName>
        <fullName evidence="10">Alpha-(1-&gt;4)-glucan branching enzyme</fullName>
    </alternativeName>
    <alternativeName>
        <fullName evidence="10">Glycogen branching enzyme</fullName>
        <shortName evidence="10">BE</shortName>
    </alternativeName>
</protein>
<dbReference type="CDD" id="cd02855">
    <property type="entry name" value="E_set_GBE_prok_N"/>
    <property type="match status" value="1"/>
</dbReference>
<evidence type="ECO:0000313" key="14">
    <source>
        <dbReference type="Proteomes" id="UP000025047"/>
    </source>
</evidence>
<keyword evidence="6 10" id="KW-0328">Glycosyltransferase</keyword>
<reference evidence="13 14" key="1">
    <citation type="submission" date="2013-03" db="EMBL/GenBank/DDBJ databases">
        <authorList>
            <person name="Fiebig A."/>
            <person name="Goeker M."/>
            <person name="Klenk H.-P.P."/>
        </authorList>
    </citation>
    <scope>NUCLEOTIDE SEQUENCE [LARGE SCALE GENOMIC DNA]</scope>
    <source>
        <strain evidence="13 14">DSM 17492</strain>
    </source>
</reference>
<dbReference type="EMBL" id="APGJ01000001">
    <property type="protein sequence ID" value="EYD73624.1"/>
    <property type="molecule type" value="Genomic_DNA"/>
</dbReference>
<dbReference type="InterPro" id="IPR037439">
    <property type="entry name" value="Branching_enzy"/>
</dbReference>
<dbReference type="OrthoDB" id="9800174at2"/>
<dbReference type="eggNOG" id="COG0296">
    <property type="taxonomic scope" value="Bacteria"/>
</dbReference>
<keyword evidence="9 10" id="KW-0119">Carbohydrate metabolism</keyword>
<dbReference type="InterPro" id="IPR004193">
    <property type="entry name" value="Glyco_hydro_13_N"/>
</dbReference>
<evidence type="ECO:0000259" key="12">
    <source>
        <dbReference type="SMART" id="SM00642"/>
    </source>
</evidence>
<dbReference type="InterPro" id="IPR006407">
    <property type="entry name" value="GlgB"/>
</dbReference>
<dbReference type="InterPro" id="IPR054169">
    <property type="entry name" value="GlgB_N"/>
</dbReference>
<dbReference type="PATRIC" id="fig|1122180.6.peg.182"/>
<keyword evidence="5 10" id="KW-0321">Glycogen metabolism</keyword>
<feature type="active site" description="Proton donor" evidence="10 11">
    <location>
        <position position="472"/>
    </location>
</feature>
<comment type="caution">
    <text evidence="13">The sequence shown here is derived from an EMBL/GenBank/DDBJ whole genome shotgun (WGS) entry which is preliminary data.</text>
</comment>
<comment type="function">
    <text evidence="2 10">Catalyzes the formation of the alpha-1,6-glucosidic linkages in glycogen by scission of a 1,4-alpha-linked oligosaccharide from growing alpha-1,4-glucan chains and the subsequent attachment of the oligosaccharide to the alpha-1,6 position.</text>
</comment>
<dbReference type="Pfam" id="PF02806">
    <property type="entry name" value="Alpha-amylase_C"/>
    <property type="match status" value="1"/>
</dbReference>
<dbReference type="FunFam" id="2.60.40.1180:FF:000002">
    <property type="entry name" value="1,4-alpha-glucan branching enzyme GlgB"/>
    <property type="match status" value="1"/>
</dbReference>
<dbReference type="GO" id="GO:0005978">
    <property type="term" value="P:glycogen biosynthetic process"/>
    <property type="evidence" value="ECO:0007669"/>
    <property type="project" value="UniProtKB-UniRule"/>
</dbReference>
<feature type="active site" description="Nucleophile" evidence="10 11">
    <location>
        <position position="419"/>
    </location>
</feature>
<dbReference type="InterPro" id="IPR006047">
    <property type="entry name" value="GH13_cat_dom"/>
</dbReference>
<evidence type="ECO:0000256" key="2">
    <source>
        <dbReference type="ARBA" id="ARBA00002953"/>
    </source>
</evidence>
<dbReference type="GO" id="GO:0005829">
    <property type="term" value="C:cytosol"/>
    <property type="evidence" value="ECO:0007669"/>
    <property type="project" value="TreeGrafter"/>
</dbReference>
<evidence type="ECO:0000256" key="1">
    <source>
        <dbReference type="ARBA" id="ARBA00000826"/>
    </source>
</evidence>
<feature type="domain" description="Glycosyl hydrolase family 13 catalytic" evidence="12">
    <location>
        <begin position="262"/>
        <end position="616"/>
    </location>
</feature>
<dbReference type="GO" id="GO:0003844">
    <property type="term" value="F:1,4-alpha-glucan branching enzyme activity"/>
    <property type="evidence" value="ECO:0007669"/>
    <property type="project" value="UniProtKB-UniRule"/>
</dbReference>
<dbReference type="HOGENOM" id="CLU_004245_3_2_5"/>
<dbReference type="SUPFAM" id="SSF81296">
    <property type="entry name" value="E set domains"/>
    <property type="match status" value="2"/>
</dbReference>
<dbReference type="UniPathway" id="UPA00164"/>
<dbReference type="SUPFAM" id="SSF51445">
    <property type="entry name" value="(Trans)glycosidases"/>
    <property type="match status" value="1"/>
</dbReference>
<keyword evidence="14" id="KW-1185">Reference proteome</keyword>
<gene>
    <name evidence="10" type="primary">glgB</name>
    <name evidence="13" type="ORF">Lokhon_00177</name>
</gene>
<evidence type="ECO:0000256" key="4">
    <source>
        <dbReference type="ARBA" id="ARBA00009000"/>
    </source>
</evidence>
<evidence type="ECO:0000256" key="10">
    <source>
        <dbReference type="HAMAP-Rule" id="MF_00685"/>
    </source>
</evidence>
<dbReference type="EC" id="2.4.1.18" evidence="10"/>
<dbReference type="InterPro" id="IPR044143">
    <property type="entry name" value="GlgB_N_E_set_prok"/>
</dbReference>
<dbReference type="HAMAP" id="MF_00685">
    <property type="entry name" value="GlgB"/>
    <property type="match status" value="1"/>
</dbReference>
<dbReference type="RefSeq" id="WP_017929950.1">
    <property type="nucleotide sequence ID" value="NZ_KB823007.1"/>
</dbReference>
<evidence type="ECO:0000256" key="6">
    <source>
        <dbReference type="ARBA" id="ARBA00022676"/>
    </source>
</evidence>
<dbReference type="PIRSF" id="PIRSF000463">
    <property type="entry name" value="GlgB"/>
    <property type="match status" value="1"/>
</dbReference>
<dbReference type="Gene3D" id="2.60.40.10">
    <property type="entry name" value="Immunoglobulins"/>
    <property type="match status" value="2"/>
</dbReference>
<evidence type="ECO:0000256" key="8">
    <source>
        <dbReference type="ARBA" id="ARBA00023056"/>
    </source>
</evidence>
<dbReference type="FunFam" id="2.60.40.10:FF:000169">
    <property type="entry name" value="1,4-alpha-glucan branching enzyme GlgB"/>
    <property type="match status" value="1"/>
</dbReference>
<dbReference type="InterPro" id="IPR006048">
    <property type="entry name" value="A-amylase/branching_C"/>
</dbReference>
<dbReference type="Gene3D" id="2.60.40.1180">
    <property type="entry name" value="Golgi alpha-mannosidase II"/>
    <property type="match status" value="1"/>
</dbReference>
<name>A0A017HIN0_9RHOB</name>
<evidence type="ECO:0000256" key="3">
    <source>
        <dbReference type="ARBA" id="ARBA00004964"/>
    </source>
</evidence>
<dbReference type="GO" id="GO:0043169">
    <property type="term" value="F:cation binding"/>
    <property type="evidence" value="ECO:0007669"/>
    <property type="project" value="InterPro"/>
</dbReference>
<accession>A0A017HIN0</accession>
<comment type="subunit">
    <text evidence="10">Monomer.</text>
</comment>
<comment type="similarity">
    <text evidence="4 10">Belongs to the glycosyl hydrolase 13 family. GlgB subfamily.</text>
</comment>
<dbReference type="CDD" id="cd11322">
    <property type="entry name" value="AmyAc_Glg_BE"/>
    <property type="match status" value="1"/>
</dbReference>
<dbReference type="SMART" id="SM00642">
    <property type="entry name" value="Aamy"/>
    <property type="match status" value="1"/>
</dbReference>
<comment type="pathway">
    <text evidence="3 10">Glycan biosynthesis; glycogen biosynthesis.</text>
</comment>
<evidence type="ECO:0000256" key="5">
    <source>
        <dbReference type="ARBA" id="ARBA00022600"/>
    </source>
</evidence>
<dbReference type="InterPro" id="IPR017853">
    <property type="entry name" value="GH"/>
</dbReference>
<organism evidence="13 14">
    <name type="scientific">Limimaricola hongkongensis DSM 17492</name>
    <dbReference type="NCBI Taxonomy" id="1122180"/>
    <lineage>
        <taxon>Bacteria</taxon>
        <taxon>Pseudomonadati</taxon>
        <taxon>Pseudomonadota</taxon>
        <taxon>Alphaproteobacteria</taxon>
        <taxon>Rhodobacterales</taxon>
        <taxon>Paracoccaceae</taxon>
        <taxon>Limimaricola</taxon>
    </lineage>
</organism>
<dbReference type="SUPFAM" id="SSF51011">
    <property type="entry name" value="Glycosyl hydrolase domain"/>
    <property type="match status" value="1"/>
</dbReference>